<keyword evidence="1" id="KW-1133">Transmembrane helix</keyword>
<feature type="domain" description="EAL" evidence="2">
    <location>
        <begin position="365"/>
        <end position="612"/>
    </location>
</feature>
<dbReference type="OrthoDB" id="6635966at2"/>
<evidence type="ECO:0000313" key="3">
    <source>
        <dbReference type="EMBL" id="OUL55956.1"/>
    </source>
</evidence>
<keyword evidence="1" id="KW-0812">Transmembrane</keyword>
<dbReference type="SMART" id="SM00267">
    <property type="entry name" value="GGDEF"/>
    <property type="match status" value="1"/>
</dbReference>
<feature type="transmembrane region" description="Helical" evidence="1">
    <location>
        <begin position="6"/>
        <end position="22"/>
    </location>
</feature>
<dbReference type="PANTHER" id="PTHR33121">
    <property type="entry name" value="CYCLIC DI-GMP PHOSPHODIESTERASE PDEF"/>
    <property type="match status" value="1"/>
</dbReference>
<feature type="transmembrane region" description="Helical" evidence="1">
    <location>
        <begin position="34"/>
        <end position="55"/>
    </location>
</feature>
<keyword evidence="1" id="KW-0472">Membrane</keyword>
<dbReference type="Gene3D" id="3.20.20.450">
    <property type="entry name" value="EAL domain"/>
    <property type="match status" value="1"/>
</dbReference>
<sequence>MDATALRLIYASAYLVTALMIFSQLKNSRDRNLLFVFACTFLSMYWLIVSIRLILPAYTELLHPVSRVAYHIGLFTFVWASILRNHSPKWLAALALIDLLIYFIGWFEIGLSLPFPYYVASSQAIIAASFFMRLQKRNFADKTLVFLFSVSSFMVLFHAPLNEYSPLINLSMIALVNVSVCFALIGSSLLDYKFEIAKLINSDTISNLPNRRALFKTLNQKDNESEPYHLLIVEWIGLKEITNDFGYTITDKTLSILSARAQQLALPLHWYNLSLTQWVILFDGNEDQVDTIAEQVTVLVRQAFTIEQYEVRLKTQFGFAPASLTHSFSEKIQLAQLHLSQADKANHTNSLFPVSNNLLSHSKQEQALEQKLKSAIQNEDISIAYQPKFSASNTDLIVGCEALARWQSDGQWISPGIFIPLAERFNLISQIDLIVLKKAWQFAASLKRDNFRVAVNFSSVNFNYEVDLYSIVKNLAERYQLPYQVLEIEITEAAMANSDYVVAQLTQLQSLGITVAIDDFGTGFSSLSQVNKLPFDTLKIDRAFIQALPDHNAIARFVLQLAQELKVNVVAEGVETHQQLDWLIAEHCDVIQGFLLSKPISEQALKELLFCK</sequence>
<dbReference type="SUPFAM" id="SSF55073">
    <property type="entry name" value="Nucleotide cyclase"/>
    <property type="match status" value="1"/>
</dbReference>
<dbReference type="PANTHER" id="PTHR33121:SF70">
    <property type="entry name" value="SIGNALING PROTEIN YKOW"/>
    <property type="match status" value="1"/>
</dbReference>
<dbReference type="InterPro" id="IPR000160">
    <property type="entry name" value="GGDEF_dom"/>
</dbReference>
<comment type="caution">
    <text evidence="3">The sequence shown here is derived from an EMBL/GenBank/DDBJ whole genome shotgun (WGS) entry which is preliminary data.</text>
</comment>
<gene>
    <name evidence="3" type="ORF">B1199_19820</name>
</gene>
<dbReference type="PROSITE" id="PS50883">
    <property type="entry name" value="EAL"/>
    <property type="match status" value="1"/>
</dbReference>
<name>A0A244CKT1_PSEDV</name>
<dbReference type="SUPFAM" id="SSF141868">
    <property type="entry name" value="EAL domain-like"/>
    <property type="match status" value="1"/>
</dbReference>
<organism evidence="3 4">
    <name type="scientific">Pseudoalteromonas ulvae</name>
    <dbReference type="NCBI Taxonomy" id="107327"/>
    <lineage>
        <taxon>Bacteria</taxon>
        <taxon>Pseudomonadati</taxon>
        <taxon>Pseudomonadota</taxon>
        <taxon>Gammaproteobacteria</taxon>
        <taxon>Alteromonadales</taxon>
        <taxon>Pseudoalteromonadaceae</taxon>
        <taxon>Pseudoalteromonas</taxon>
    </lineage>
</organism>
<dbReference type="InterPro" id="IPR043128">
    <property type="entry name" value="Rev_trsase/Diguanyl_cyclase"/>
</dbReference>
<accession>A0A244CKT1</accession>
<dbReference type="InterPro" id="IPR050706">
    <property type="entry name" value="Cyclic-di-GMP_PDE-like"/>
</dbReference>
<evidence type="ECO:0000259" key="2">
    <source>
        <dbReference type="PROSITE" id="PS50883"/>
    </source>
</evidence>
<dbReference type="CDD" id="cd01948">
    <property type="entry name" value="EAL"/>
    <property type="match status" value="1"/>
</dbReference>
<evidence type="ECO:0000313" key="4">
    <source>
        <dbReference type="Proteomes" id="UP000194841"/>
    </source>
</evidence>
<dbReference type="AlphaFoldDB" id="A0A244CKT1"/>
<feature type="transmembrane region" description="Helical" evidence="1">
    <location>
        <begin position="167"/>
        <end position="190"/>
    </location>
</feature>
<dbReference type="InterPro" id="IPR001633">
    <property type="entry name" value="EAL_dom"/>
</dbReference>
<dbReference type="EMBL" id="MWPV01000008">
    <property type="protein sequence ID" value="OUL55956.1"/>
    <property type="molecule type" value="Genomic_DNA"/>
</dbReference>
<evidence type="ECO:0000256" key="1">
    <source>
        <dbReference type="SAM" id="Phobius"/>
    </source>
</evidence>
<keyword evidence="4" id="KW-1185">Reference proteome</keyword>
<dbReference type="Proteomes" id="UP000194841">
    <property type="component" value="Unassembled WGS sequence"/>
</dbReference>
<dbReference type="Pfam" id="PF00990">
    <property type="entry name" value="GGDEF"/>
    <property type="match status" value="1"/>
</dbReference>
<protein>
    <recommendedName>
        <fullName evidence="2">EAL domain-containing protein</fullName>
    </recommendedName>
</protein>
<feature type="transmembrane region" description="Helical" evidence="1">
    <location>
        <begin position="144"/>
        <end position="161"/>
    </location>
</feature>
<dbReference type="InterPro" id="IPR035919">
    <property type="entry name" value="EAL_sf"/>
</dbReference>
<feature type="transmembrane region" description="Helical" evidence="1">
    <location>
        <begin position="90"/>
        <end position="109"/>
    </location>
</feature>
<proteinExistence type="predicted"/>
<dbReference type="Pfam" id="PF00563">
    <property type="entry name" value="EAL"/>
    <property type="match status" value="1"/>
</dbReference>
<dbReference type="GO" id="GO:0071111">
    <property type="term" value="F:cyclic-guanylate-specific phosphodiesterase activity"/>
    <property type="evidence" value="ECO:0007669"/>
    <property type="project" value="InterPro"/>
</dbReference>
<dbReference type="SMART" id="SM00052">
    <property type="entry name" value="EAL"/>
    <property type="match status" value="1"/>
</dbReference>
<feature type="transmembrane region" description="Helical" evidence="1">
    <location>
        <begin position="67"/>
        <end position="83"/>
    </location>
</feature>
<dbReference type="RefSeq" id="WP_086745876.1">
    <property type="nucleotide sequence ID" value="NZ_MWPV01000008.1"/>
</dbReference>
<reference evidence="3 4" key="1">
    <citation type="submission" date="2017-02" db="EMBL/GenBank/DDBJ databases">
        <title>Pseudoalteromonas ulvae TC14 Genome.</title>
        <authorList>
            <person name="Molmeret M."/>
        </authorList>
    </citation>
    <scope>NUCLEOTIDE SEQUENCE [LARGE SCALE GENOMIC DNA]</scope>
    <source>
        <strain evidence="3">TC14</strain>
    </source>
</reference>
<dbReference type="Gene3D" id="3.30.70.270">
    <property type="match status" value="1"/>
</dbReference>
<dbReference type="InterPro" id="IPR029787">
    <property type="entry name" value="Nucleotide_cyclase"/>
</dbReference>